<name>S2JPQ8_MUCC1</name>
<feature type="region of interest" description="Disordered" evidence="1">
    <location>
        <begin position="11"/>
        <end position="35"/>
    </location>
</feature>
<reference evidence="3" key="1">
    <citation type="submission" date="2013-05" db="EMBL/GenBank/DDBJ databases">
        <title>The Genome sequence of Mucor circinelloides f. circinelloides 1006PhL.</title>
        <authorList>
            <consortium name="The Broad Institute Genomics Platform"/>
            <person name="Cuomo C."/>
            <person name="Earl A."/>
            <person name="Findley K."/>
            <person name="Lee S.C."/>
            <person name="Walker B."/>
            <person name="Young S."/>
            <person name="Zeng Q."/>
            <person name="Gargeya S."/>
            <person name="Fitzgerald M."/>
            <person name="Haas B."/>
            <person name="Abouelleil A."/>
            <person name="Allen A.W."/>
            <person name="Alvarado L."/>
            <person name="Arachchi H.M."/>
            <person name="Berlin A.M."/>
            <person name="Chapman S.B."/>
            <person name="Gainer-Dewar J."/>
            <person name="Goldberg J."/>
            <person name="Griggs A."/>
            <person name="Gujja S."/>
            <person name="Hansen M."/>
            <person name="Howarth C."/>
            <person name="Imamovic A."/>
            <person name="Ireland A."/>
            <person name="Larimer J."/>
            <person name="McCowan C."/>
            <person name="Murphy C."/>
            <person name="Pearson M."/>
            <person name="Poon T.W."/>
            <person name="Priest M."/>
            <person name="Roberts A."/>
            <person name="Saif S."/>
            <person name="Shea T."/>
            <person name="Sisk P."/>
            <person name="Sykes S."/>
            <person name="Wortman J."/>
            <person name="Nusbaum C."/>
            <person name="Birren B."/>
        </authorList>
    </citation>
    <scope>NUCLEOTIDE SEQUENCE [LARGE SCALE GENOMIC DNA]</scope>
    <source>
        <strain evidence="3">1006PhL</strain>
    </source>
</reference>
<proteinExistence type="predicted"/>
<evidence type="ECO:0000313" key="2">
    <source>
        <dbReference type="EMBL" id="EPB90497.1"/>
    </source>
</evidence>
<dbReference type="AlphaFoldDB" id="S2JPQ8"/>
<dbReference type="InParanoid" id="S2JPQ8"/>
<dbReference type="VEuPathDB" id="FungiDB:HMPREF1544_02706"/>
<dbReference type="EMBL" id="KE123920">
    <property type="protein sequence ID" value="EPB90497.1"/>
    <property type="molecule type" value="Genomic_DNA"/>
</dbReference>
<evidence type="ECO:0000256" key="1">
    <source>
        <dbReference type="SAM" id="MobiDB-lite"/>
    </source>
</evidence>
<keyword evidence="3" id="KW-1185">Reference proteome</keyword>
<organism evidence="2 3">
    <name type="scientific">Mucor circinelloides f. circinelloides (strain 1006PhL)</name>
    <name type="common">Mucormycosis agent</name>
    <name type="synonym">Calyptromyces circinelloides</name>
    <dbReference type="NCBI Taxonomy" id="1220926"/>
    <lineage>
        <taxon>Eukaryota</taxon>
        <taxon>Fungi</taxon>
        <taxon>Fungi incertae sedis</taxon>
        <taxon>Mucoromycota</taxon>
        <taxon>Mucoromycotina</taxon>
        <taxon>Mucoromycetes</taxon>
        <taxon>Mucorales</taxon>
        <taxon>Mucorineae</taxon>
        <taxon>Mucoraceae</taxon>
        <taxon>Mucor</taxon>
    </lineage>
</organism>
<dbReference type="OrthoDB" id="2226231at2759"/>
<gene>
    <name evidence="2" type="ORF">HMPREF1544_02706</name>
</gene>
<evidence type="ECO:0000313" key="3">
    <source>
        <dbReference type="Proteomes" id="UP000014254"/>
    </source>
</evidence>
<accession>S2JPQ8</accession>
<protein>
    <submittedName>
        <fullName evidence="2">Uncharacterized protein</fullName>
    </submittedName>
</protein>
<dbReference type="Proteomes" id="UP000014254">
    <property type="component" value="Unassembled WGS sequence"/>
</dbReference>
<sequence length="246" mass="27756">MIAEVVSRLIPGPVNTTGDEDTTGKSAPDSPLDLPSNTTIQTTKWIYSKAPNSLLFDFCELNMRRDHILPLIRASLPSNIVASIRPIGDLLAEITIRQDQDETNSLHKQVHSILKHKGLHLKDRNIWLKPTQALIADPNLVFWHLRLTEYPISMKDDIHKKKITDTVESSFSKRDKSNPGKSVLVVDTDNVYFSGYGADRNSKHCAIIILAKEYTVIPPPSINPIRKLIYVPFLKRHLPIEISLVK</sequence>